<evidence type="ECO:0000256" key="4">
    <source>
        <dbReference type="ARBA" id="ARBA00022692"/>
    </source>
</evidence>
<evidence type="ECO:0000313" key="18">
    <source>
        <dbReference type="Proteomes" id="UP001054821"/>
    </source>
</evidence>
<dbReference type="GO" id="GO:0007166">
    <property type="term" value="P:cell surface receptor signaling pathway"/>
    <property type="evidence" value="ECO:0007669"/>
    <property type="project" value="InterPro"/>
</dbReference>
<evidence type="ECO:0000259" key="16">
    <source>
        <dbReference type="PROSITE" id="PS50011"/>
    </source>
</evidence>
<sequence>MDIVWFPLHITLFICSVTAAASEAALAKPNCSSHCGVLTEIPYPFGIGAGCYLDHWFQIICDRTASPPKAFLNVIGLEVLEISVEGTLKVTSPITFSNCSNKPLGLQAPNLEGSPFVFSQKNRFSSISCGGIALMTSLYGSTIGGCLSICDNTNTRVLQPNSCSGMKCCQTTIPLHLSAFNTSFGAVLNADSQMACKFAFLVDHDWFTSNSTNISAISEMDSVPIVLEWSLLDYTNFEIYGTNNWTDDKITNCSSHCFCSKGFQGNPYLLDGCQVPSSVLGQLFLLFGGWWSHKVVRKRKHIKRKKKFLKQNGGLLLEQQLSSGAVNVDKIRLFNSKELEKATDGFNADRILGKGGQGTVYKGMLTDGRIVAVKKSKIVDRGEVGQFINEIVILSQISQGNVVKLLGCCLETEVPLLVYEFILNGTLSEYIHHQNEELPLTWEMRLRIAIQVAGALSYLHSAASSPIFHRDIKSSNILLDEKYTAKVADFGTSRSMSIDRTHVTTKVQRTFGYLDPD</sequence>
<evidence type="ECO:0000256" key="8">
    <source>
        <dbReference type="ARBA" id="ARBA00022840"/>
    </source>
</evidence>
<dbReference type="SMART" id="SM00220">
    <property type="entry name" value="S_TKc"/>
    <property type="match status" value="1"/>
</dbReference>
<comment type="catalytic activity">
    <reaction evidence="13">
        <text>L-seryl-[protein] + ATP = O-phospho-L-seryl-[protein] + ADP + H(+)</text>
        <dbReference type="Rhea" id="RHEA:17989"/>
        <dbReference type="Rhea" id="RHEA-COMP:9863"/>
        <dbReference type="Rhea" id="RHEA-COMP:11604"/>
        <dbReference type="ChEBI" id="CHEBI:15378"/>
        <dbReference type="ChEBI" id="CHEBI:29999"/>
        <dbReference type="ChEBI" id="CHEBI:30616"/>
        <dbReference type="ChEBI" id="CHEBI:83421"/>
        <dbReference type="ChEBI" id="CHEBI:456216"/>
    </reaction>
</comment>
<dbReference type="EMBL" id="JAJFAZ020000003">
    <property type="protein sequence ID" value="KAI5339821.1"/>
    <property type="molecule type" value="Genomic_DNA"/>
</dbReference>
<keyword evidence="2" id="KW-0723">Serine/threonine-protein kinase</keyword>
<comment type="subcellular location">
    <subcellularLocation>
        <location evidence="1">Membrane</location>
        <topology evidence="1">Single-pass type I membrane protein</topology>
    </subcellularLocation>
</comment>
<dbReference type="PROSITE" id="PS00108">
    <property type="entry name" value="PROTEIN_KINASE_ST"/>
    <property type="match status" value="1"/>
</dbReference>
<keyword evidence="6" id="KW-0547">Nucleotide-binding</keyword>
<reference evidence="17 18" key="1">
    <citation type="journal article" date="2022" name="G3 (Bethesda)">
        <title>Whole-genome sequence and methylome profiling of the almond [Prunus dulcis (Mill.) D.A. Webb] cultivar 'Nonpareil'.</title>
        <authorList>
            <person name="D'Amico-Willman K.M."/>
            <person name="Ouma W.Z."/>
            <person name="Meulia T."/>
            <person name="Sideli G.M."/>
            <person name="Gradziel T.M."/>
            <person name="Fresnedo-Ramirez J."/>
        </authorList>
    </citation>
    <scope>NUCLEOTIDE SEQUENCE [LARGE SCALE GENOMIC DNA]</scope>
    <source>
        <strain evidence="17">Clone GOH B32 T37-40</strain>
    </source>
</reference>
<evidence type="ECO:0000256" key="6">
    <source>
        <dbReference type="ARBA" id="ARBA00022741"/>
    </source>
</evidence>
<dbReference type="InterPro" id="IPR013695">
    <property type="entry name" value="WAK"/>
</dbReference>
<name>A0AAD4WAZ1_PRUDU</name>
<keyword evidence="3" id="KW-0808">Transferase</keyword>
<dbReference type="FunFam" id="3.30.200.20:FF:000043">
    <property type="entry name" value="Wall-associated receptor kinase 2"/>
    <property type="match status" value="1"/>
</dbReference>
<evidence type="ECO:0000256" key="3">
    <source>
        <dbReference type="ARBA" id="ARBA00022679"/>
    </source>
</evidence>
<evidence type="ECO:0000256" key="11">
    <source>
        <dbReference type="ARBA" id="ARBA00023157"/>
    </source>
</evidence>
<comment type="caution">
    <text evidence="17">The sequence shown here is derived from an EMBL/GenBank/DDBJ whole genome shotgun (WGS) entry which is preliminary data.</text>
</comment>
<dbReference type="InterPro" id="IPR001245">
    <property type="entry name" value="Ser-Thr/Tyr_kinase_cat_dom"/>
</dbReference>
<dbReference type="GO" id="GO:0005524">
    <property type="term" value="F:ATP binding"/>
    <property type="evidence" value="ECO:0007669"/>
    <property type="project" value="UniProtKB-KW"/>
</dbReference>
<accession>A0AAD4WAZ1</accession>
<evidence type="ECO:0000256" key="5">
    <source>
        <dbReference type="ARBA" id="ARBA00022729"/>
    </source>
</evidence>
<organism evidence="17 18">
    <name type="scientific">Prunus dulcis</name>
    <name type="common">Almond</name>
    <name type="synonym">Amygdalus dulcis</name>
    <dbReference type="NCBI Taxonomy" id="3755"/>
    <lineage>
        <taxon>Eukaryota</taxon>
        <taxon>Viridiplantae</taxon>
        <taxon>Streptophyta</taxon>
        <taxon>Embryophyta</taxon>
        <taxon>Tracheophyta</taxon>
        <taxon>Spermatophyta</taxon>
        <taxon>Magnoliopsida</taxon>
        <taxon>eudicotyledons</taxon>
        <taxon>Gunneridae</taxon>
        <taxon>Pentapetalae</taxon>
        <taxon>rosids</taxon>
        <taxon>fabids</taxon>
        <taxon>Rosales</taxon>
        <taxon>Rosaceae</taxon>
        <taxon>Amygdaloideae</taxon>
        <taxon>Amygdaleae</taxon>
        <taxon>Prunus</taxon>
    </lineage>
</organism>
<evidence type="ECO:0000256" key="12">
    <source>
        <dbReference type="ARBA" id="ARBA00023180"/>
    </source>
</evidence>
<dbReference type="Pfam" id="PF08488">
    <property type="entry name" value="WAK"/>
    <property type="match status" value="1"/>
</dbReference>
<dbReference type="PROSITE" id="PS50011">
    <property type="entry name" value="PROTEIN_KINASE_DOM"/>
    <property type="match status" value="1"/>
</dbReference>
<keyword evidence="9" id="KW-1133">Transmembrane helix</keyword>
<dbReference type="Gene3D" id="1.10.510.10">
    <property type="entry name" value="Transferase(Phosphotransferase) domain 1"/>
    <property type="match status" value="1"/>
</dbReference>
<dbReference type="InterPro" id="IPR045274">
    <property type="entry name" value="WAK-like"/>
</dbReference>
<dbReference type="Pfam" id="PF13947">
    <property type="entry name" value="GUB_WAK_bind"/>
    <property type="match status" value="1"/>
</dbReference>
<evidence type="ECO:0000256" key="15">
    <source>
        <dbReference type="SAM" id="SignalP"/>
    </source>
</evidence>
<feature type="domain" description="Protein kinase" evidence="16">
    <location>
        <begin position="346"/>
        <end position="517"/>
    </location>
</feature>
<dbReference type="AlphaFoldDB" id="A0AAD4WAZ1"/>
<keyword evidence="8" id="KW-0067">ATP-binding</keyword>
<keyword evidence="5 15" id="KW-0732">Signal</keyword>
<evidence type="ECO:0000256" key="14">
    <source>
        <dbReference type="ARBA" id="ARBA00047951"/>
    </source>
</evidence>
<keyword evidence="11" id="KW-1015">Disulfide bond</keyword>
<evidence type="ECO:0000256" key="2">
    <source>
        <dbReference type="ARBA" id="ARBA00022527"/>
    </source>
</evidence>
<dbReference type="InterPro" id="IPR008271">
    <property type="entry name" value="Ser/Thr_kinase_AS"/>
</dbReference>
<dbReference type="GO" id="GO:0005886">
    <property type="term" value="C:plasma membrane"/>
    <property type="evidence" value="ECO:0007669"/>
    <property type="project" value="TreeGrafter"/>
</dbReference>
<dbReference type="InterPro" id="IPR025287">
    <property type="entry name" value="WAK_GUB"/>
</dbReference>
<dbReference type="SUPFAM" id="SSF56112">
    <property type="entry name" value="Protein kinase-like (PK-like)"/>
    <property type="match status" value="1"/>
</dbReference>
<evidence type="ECO:0000313" key="17">
    <source>
        <dbReference type="EMBL" id="KAI5339821.1"/>
    </source>
</evidence>
<evidence type="ECO:0000256" key="1">
    <source>
        <dbReference type="ARBA" id="ARBA00004479"/>
    </source>
</evidence>
<dbReference type="GO" id="GO:0004674">
    <property type="term" value="F:protein serine/threonine kinase activity"/>
    <property type="evidence" value="ECO:0007669"/>
    <property type="project" value="UniProtKB-KW"/>
</dbReference>
<keyword evidence="10" id="KW-0472">Membrane</keyword>
<gene>
    <name evidence="17" type="ORF">L3X38_019093</name>
</gene>
<evidence type="ECO:0000256" key="9">
    <source>
        <dbReference type="ARBA" id="ARBA00022989"/>
    </source>
</evidence>
<keyword evidence="4" id="KW-0812">Transmembrane</keyword>
<dbReference type="InterPro" id="IPR011009">
    <property type="entry name" value="Kinase-like_dom_sf"/>
</dbReference>
<dbReference type="Gene3D" id="3.30.200.20">
    <property type="entry name" value="Phosphorylase Kinase, domain 1"/>
    <property type="match status" value="1"/>
</dbReference>
<keyword evidence="18" id="KW-1185">Reference proteome</keyword>
<dbReference type="Pfam" id="PF07714">
    <property type="entry name" value="PK_Tyr_Ser-Thr"/>
    <property type="match status" value="1"/>
</dbReference>
<proteinExistence type="predicted"/>
<feature type="signal peptide" evidence="15">
    <location>
        <begin position="1"/>
        <end position="20"/>
    </location>
</feature>
<dbReference type="GO" id="GO:0030247">
    <property type="term" value="F:polysaccharide binding"/>
    <property type="evidence" value="ECO:0007669"/>
    <property type="project" value="InterPro"/>
</dbReference>
<dbReference type="InterPro" id="IPR000719">
    <property type="entry name" value="Prot_kinase_dom"/>
</dbReference>
<protein>
    <recommendedName>
        <fullName evidence="16">Protein kinase domain-containing protein</fullName>
    </recommendedName>
</protein>
<comment type="catalytic activity">
    <reaction evidence="14">
        <text>L-threonyl-[protein] + ATP = O-phospho-L-threonyl-[protein] + ADP + H(+)</text>
        <dbReference type="Rhea" id="RHEA:46608"/>
        <dbReference type="Rhea" id="RHEA-COMP:11060"/>
        <dbReference type="Rhea" id="RHEA-COMP:11605"/>
        <dbReference type="ChEBI" id="CHEBI:15378"/>
        <dbReference type="ChEBI" id="CHEBI:30013"/>
        <dbReference type="ChEBI" id="CHEBI:30616"/>
        <dbReference type="ChEBI" id="CHEBI:61977"/>
        <dbReference type="ChEBI" id="CHEBI:456216"/>
    </reaction>
</comment>
<evidence type="ECO:0000256" key="7">
    <source>
        <dbReference type="ARBA" id="ARBA00022777"/>
    </source>
</evidence>
<feature type="chain" id="PRO_5042232130" description="Protein kinase domain-containing protein" evidence="15">
    <location>
        <begin position="21"/>
        <end position="517"/>
    </location>
</feature>
<keyword evidence="7" id="KW-0418">Kinase</keyword>
<dbReference type="PANTHER" id="PTHR27005:SF280">
    <property type="entry name" value="WALL-ASSOCIATED RECEPTOR KINASE-LIKE 8"/>
    <property type="match status" value="1"/>
</dbReference>
<evidence type="ECO:0000256" key="10">
    <source>
        <dbReference type="ARBA" id="ARBA00023136"/>
    </source>
</evidence>
<dbReference type="Proteomes" id="UP001054821">
    <property type="component" value="Chromosome 3"/>
</dbReference>
<dbReference type="PANTHER" id="PTHR27005">
    <property type="entry name" value="WALL-ASSOCIATED RECEPTOR KINASE-LIKE 21"/>
    <property type="match status" value="1"/>
</dbReference>
<keyword evidence="12" id="KW-0325">Glycoprotein</keyword>
<evidence type="ECO:0000256" key="13">
    <source>
        <dbReference type="ARBA" id="ARBA00047558"/>
    </source>
</evidence>